<sequence length="105" mass="12351">METKEGIRKATNCLDDILQLKKIEAMGLTNYQKESNIQVCRWYGFVLVKAAVKYYAVDQRTIETCIIILININLRTIWTCTNVMYKLLPRLCFQRLKRISSAYDH</sequence>
<evidence type="ECO:0000313" key="1">
    <source>
        <dbReference type="EMBL" id="CAG8631219.1"/>
    </source>
</evidence>
<keyword evidence="2" id="KW-1185">Reference proteome</keyword>
<comment type="caution">
    <text evidence="1">The sequence shown here is derived from an EMBL/GenBank/DDBJ whole genome shotgun (WGS) entry which is preliminary data.</text>
</comment>
<dbReference type="EMBL" id="CAJVQB010004265">
    <property type="protein sequence ID" value="CAG8631219.1"/>
    <property type="molecule type" value="Genomic_DNA"/>
</dbReference>
<proteinExistence type="predicted"/>
<reference evidence="1 2" key="1">
    <citation type="submission" date="2021-06" db="EMBL/GenBank/DDBJ databases">
        <authorList>
            <person name="Kallberg Y."/>
            <person name="Tangrot J."/>
            <person name="Rosling A."/>
        </authorList>
    </citation>
    <scope>NUCLEOTIDE SEQUENCE [LARGE SCALE GENOMIC DNA]</scope>
    <source>
        <strain evidence="1 2">120-4 pot B 10/14</strain>
    </source>
</reference>
<dbReference type="Proteomes" id="UP000789901">
    <property type="component" value="Unassembled WGS sequence"/>
</dbReference>
<name>A0ABN7UMK4_GIGMA</name>
<gene>
    <name evidence="1" type="ORF">GMARGA_LOCUS8341</name>
</gene>
<protein>
    <submittedName>
        <fullName evidence="1">43576_t:CDS:1</fullName>
    </submittedName>
</protein>
<accession>A0ABN7UMK4</accession>
<organism evidence="1 2">
    <name type="scientific">Gigaspora margarita</name>
    <dbReference type="NCBI Taxonomy" id="4874"/>
    <lineage>
        <taxon>Eukaryota</taxon>
        <taxon>Fungi</taxon>
        <taxon>Fungi incertae sedis</taxon>
        <taxon>Mucoromycota</taxon>
        <taxon>Glomeromycotina</taxon>
        <taxon>Glomeromycetes</taxon>
        <taxon>Diversisporales</taxon>
        <taxon>Gigasporaceae</taxon>
        <taxon>Gigaspora</taxon>
    </lineage>
</organism>
<evidence type="ECO:0000313" key="2">
    <source>
        <dbReference type="Proteomes" id="UP000789901"/>
    </source>
</evidence>